<protein>
    <submittedName>
        <fullName evidence="2">Thioredoxin family protein</fullName>
    </submittedName>
</protein>
<dbReference type="SUPFAM" id="SSF52833">
    <property type="entry name" value="Thioredoxin-like"/>
    <property type="match status" value="1"/>
</dbReference>
<evidence type="ECO:0000313" key="2">
    <source>
        <dbReference type="EMBL" id="UYW02534.1"/>
    </source>
</evidence>
<accession>A0ABY6M1Z4</accession>
<dbReference type="PROSITE" id="PS51257">
    <property type="entry name" value="PROKAR_LIPOPROTEIN"/>
    <property type="match status" value="1"/>
</dbReference>
<proteinExistence type="predicted"/>
<dbReference type="Pfam" id="PF13899">
    <property type="entry name" value="Thioredoxin_7"/>
    <property type="match status" value="1"/>
</dbReference>
<feature type="chain" id="PRO_5046683079" evidence="1">
    <location>
        <begin position="23"/>
        <end position="191"/>
    </location>
</feature>
<dbReference type="Gene3D" id="3.40.30.10">
    <property type="entry name" value="Glutaredoxin"/>
    <property type="match status" value="1"/>
</dbReference>
<dbReference type="EMBL" id="CP081495">
    <property type="protein sequence ID" value="UYW02534.1"/>
    <property type="molecule type" value="Genomic_DNA"/>
</dbReference>
<name>A0ABY6M1Z4_9FLAO</name>
<dbReference type="Proteomes" id="UP001163328">
    <property type="component" value="Chromosome"/>
</dbReference>
<dbReference type="RefSeq" id="WP_264435103.1">
    <property type="nucleotide sequence ID" value="NZ_CP081495.1"/>
</dbReference>
<gene>
    <name evidence="2" type="ORF">K5I29_06585</name>
</gene>
<sequence length="191" mass="22054">MKKIYFVIAAILLIFMVGCTNNASKKNTSTTDSVPVKVIDTFALMQKAKEDMLHLPKPYHEKEDAQAKLTELIQLAKAQNKNVFVQAGGNWCIWCLRFTDFLNKQPQLKQIIENNYLYYHLNYSKENKNDAVFEKYAPHGRDYGFPFFFIINGNGDVLDIISSETVASDNEDVYYDFTKTKQLLLKYAPKK</sequence>
<evidence type="ECO:0000313" key="3">
    <source>
        <dbReference type="Proteomes" id="UP001163328"/>
    </source>
</evidence>
<keyword evidence="1" id="KW-0732">Signal</keyword>
<organism evidence="2 3">
    <name type="scientific">Flavobacterium agricola</name>
    <dbReference type="NCBI Taxonomy" id="2870839"/>
    <lineage>
        <taxon>Bacteria</taxon>
        <taxon>Pseudomonadati</taxon>
        <taxon>Bacteroidota</taxon>
        <taxon>Flavobacteriia</taxon>
        <taxon>Flavobacteriales</taxon>
        <taxon>Flavobacteriaceae</taxon>
        <taxon>Flavobacterium</taxon>
    </lineage>
</organism>
<keyword evidence="3" id="KW-1185">Reference proteome</keyword>
<reference evidence="2" key="1">
    <citation type="submission" date="2021-08" db="EMBL/GenBank/DDBJ databases">
        <title>Flavobacterium sp. strain CC-SYL302.</title>
        <authorList>
            <person name="Lin S.-Y."/>
            <person name="Lee T.-H."/>
            <person name="Young C.-C."/>
        </authorList>
    </citation>
    <scope>NUCLEOTIDE SEQUENCE</scope>
    <source>
        <strain evidence="2">CC-SYL302</strain>
    </source>
</reference>
<dbReference type="InterPro" id="IPR036249">
    <property type="entry name" value="Thioredoxin-like_sf"/>
</dbReference>
<feature type="signal peptide" evidence="1">
    <location>
        <begin position="1"/>
        <end position="22"/>
    </location>
</feature>
<evidence type="ECO:0000256" key="1">
    <source>
        <dbReference type="SAM" id="SignalP"/>
    </source>
</evidence>